<gene>
    <name evidence="1" type="ORF">WOLCODRAFT_167231</name>
</gene>
<evidence type="ECO:0000313" key="1">
    <source>
        <dbReference type="EMBL" id="PCH36950.1"/>
    </source>
</evidence>
<evidence type="ECO:0000313" key="2">
    <source>
        <dbReference type="Proteomes" id="UP000218811"/>
    </source>
</evidence>
<feature type="non-terminal residue" evidence="1">
    <location>
        <position position="95"/>
    </location>
</feature>
<dbReference type="EMBL" id="KB467898">
    <property type="protein sequence ID" value="PCH36950.1"/>
    <property type="molecule type" value="Genomic_DNA"/>
</dbReference>
<name>A0A2H3J3Y1_WOLCO</name>
<organism evidence="1 2">
    <name type="scientific">Wolfiporia cocos (strain MD-104)</name>
    <name type="common">Brown rot fungus</name>
    <dbReference type="NCBI Taxonomy" id="742152"/>
    <lineage>
        <taxon>Eukaryota</taxon>
        <taxon>Fungi</taxon>
        <taxon>Dikarya</taxon>
        <taxon>Basidiomycota</taxon>
        <taxon>Agaricomycotina</taxon>
        <taxon>Agaricomycetes</taxon>
        <taxon>Polyporales</taxon>
        <taxon>Phaeolaceae</taxon>
        <taxon>Wolfiporia</taxon>
    </lineage>
</organism>
<reference evidence="1 2" key="1">
    <citation type="journal article" date="2012" name="Science">
        <title>The Paleozoic origin of enzymatic lignin decomposition reconstructed from 31 fungal genomes.</title>
        <authorList>
            <person name="Floudas D."/>
            <person name="Binder M."/>
            <person name="Riley R."/>
            <person name="Barry K."/>
            <person name="Blanchette R.A."/>
            <person name="Henrissat B."/>
            <person name="Martinez A.T."/>
            <person name="Otillar R."/>
            <person name="Spatafora J.W."/>
            <person name="Yadav J.S."/>
            <person name="Aerts A."/>
            <person name="Benoit I."/>
            <person name="Boyd A."/>
            <person name="Carlson A."/>
            <person name="Copeland A."/>
            <person name="Coutinho P.M."/>
            <person name="de Vries R.P."/>
            <person name="Ferreira P."/>
            <person name="Findley K."/>
            <person name="Foster B."/>
            <person name="Gaskell J."/>
            <person name="Glotzer D."/>
            <person name="Gorecki P."/>
            <person name="Heitman J."/>
            <person name="Hesse C."/>
            <person name="Hori C."/>
            <person name="Igarashi K."/>
            <person name="Jurgens J.A."/>
            <person name="Kallen N."/>
            <person name="Kersten P."/>
            <person name="Kohler A."/>
            <person name="Kuees U."/>
            <person name="Kumar T.K.A."/>
            <person name="Kuo A."/>
            <person name="LaButti K."/>
            <person name="Larrondo L.F."/>
            <person name="Lindquist E."/>
            <person name="Ling A."/>
            <person name="Lombard V."/>
            <person name="Lucas S."/>
            <person name="Lundell T."/>
            <person name="Martin R."/>
            <person name="McLaughlin D.J."/>
            <person name="Morgenstern I."/>
            <person name="Morin E."/>
            <person name="Murat C."/>
            <person name="Nagy L.G."/>
            <person name="Nolan M."/>
            <person name="Ohm R.A."/>
            <person name="Patyshakuliyeva A."/>
            <person name="Rokas A."/>
            <person name="Ruiz-Duenas F.J."/>
            <person name="Sabat G."/>
            <person name="Salamov A."/>
            <person name="Samejima M."/>
            <person name="Schmutz J."/>
            <person name="Slot J.C."/>
            <person name="St John F."/>
            <person name="Stenlid J."/>
            <person name="Sun H."/>
            <person name="Sun S."/>
            <person name="Syed K."/>
            <person name="Tsang A."/>
            <person name="Wiebenga A."/>
            <person name="Young D."/>
            <person name="Pisabarro A."/>
            <person name="Eastwood D.C."/>
            <person name="Martin F."/>
            <person name="Cullen D."/>
            <person name="Grigoriev I.V."/>
            <person name="Hibbett D.S."/>
        </authorList>
    </citation>
    <scope>NUCLEOTIDE SEQUENCE [LARGE SCALE GENOMIC DNA]</scope>
    <source>
        <strain evidence="1 2">MD-104</strain>
    </source>
</reference>
<keyword evidence="2" id="KW-1185">Reference proteome</keyword>
<proteinExistence type="predicted"/>
<dbReference type="AlphaFoldDB" id="A0A2H3J3Y1"/>
<protein>
    <submittedName>
        <fullName evidence="1">Uncharacterized protein</fullName>
    </submittedName>
</protein>
<sequence length="95" mass="10642">MQHPYAPPAAWPHPAPHPDDPHCWPPALFPPALYYAADHPQAHVYLKHEDEHLWGPYAPAYAAKDECARLDAAMDLAPGAAFFAARAEYDYPHDM</sequence>
<accession>A0A2H3J3Y1</accession>
<dbReference type="Proteomes" id="UP000218811">
    <property type="component" value="Unassembled WGS sequence"/>
</dbReference>